<dbReference type="EMBL" id="CAJFCV020000005">
    <property type="protein sequence ID" value="CAG9121385.1"/>
    <property type="molecule type" value="Genomic_DNA"/>
</dbReference>
<feature type="compositionally biased region" description="Polar residues" evidence="1">
    <location>
        <begin position="9"/>
        <end position="18"/>
    </location>
</feature>
<feature type="region of interest" description="Disordered" evidence="1">
    <location>
        <begin position="221"/>
        <end position="243"/>
    </location>
</feature>
<evidence type="ECO:0000256" key="1">
    <source>
        <dbReference type="SAM" id="MobiDB-lite"/>
    </source>
</evidence>
<dbReference type="WBParaSite" id="BXY_0533700.1">
    <property type="protein sequence ID" value="BXY_0533700.1"/>
    <property type="gene ID" value="BXY_0533700"/>
</dbReference>
<accession>A0A1I7RX73</accession>
<sequence>METARDSQEGQFKTSLNPEQMAEQARDPNVQGSQRQEEISEEDSTGEAEQQIEEGIREKMAKNTNKMDKNTNNVAKTKNKWNWKSYGRKRVLRSGIRGYIALVEGSMGLAYIPAWDEFVIVGPFWNWVRPQNAKLCRYVAFVSFLTSVHLPRVGEAVVLAISQGVPMVAYERPYQPTVYHKIDSCQERDLATRRKAKEEDGSGEWSNLLIATSWNVAPYHQISPKPYPQEPPDRDPRERGDAAATTGVLVSSRCGQLFRVANPGKVGKLAVGDEVAATTLYKKEQCRGVPIEETIHVQRVTFSAPRKLVCGTVTYVAPSYIDVRLKGHVVVRVDNNQVHPDTLVLSQGDAVALGITEVAAESQWRYNLNIYVSMRVEYTV</sequence>
<dbReference type="AlphaFoldDB" id="A0A1I7RX73"/>
<evidence type="ECO:0000313" key="5">
    <source>
        <dbReference type="Proteomes" id="UP000659654"/>
    </source>
</evidence>
<dbReference type="Proteomes" id="UP000659654">
    <property type="component" value="Unassembled WGS sequence"/>
</dbReference>
<protein>
    <submittedName>
        <fullName evidence="2">(pine wood nematode) hypothetical protein</fullName>
    </submittedName>
</protein>
<feature type="compositionally biased region" description="Acidic residues" evidence="1">
    <location>
        <begin position="39"/>
        <end position="51"/>
    </location>
</feature>
<reference evidence="6" key="1">
    <citation type="submission" date="2016-11" db="UniProtKB">
        <authorList>
            <consortium name="WormBaseParasite"/>
        </authorList>
    </citation>
    <scope>IDENTIFICATION</scope>
</reference>
<organism evidence="4 6">
    <name type="scientific">Bursaphelenchus xylophilus</name>
    <name type="common">Pinewood nematode worm</name>
    <name type="synonym">Aphelenchoides xylophilus</name>
    <dbReference type="NCBI Taxonomy" id="6326"/>
    <lineage>
        <taxon>Eukaryota</taxon>
        <taxon>Metazoa</taxon>
        <taxon>Ecdysozoa</taxon>
        <taxon>Nematoda</taxon>
        <taxon>Chromadorea</taxon>
        <taxon>Rhabditida</taxon>
        <taxon>Tylenchina</taxon>
        <taxon>Tylenchomorpha</taxon>
        <taxon>Aphelenchoidea</taxon>
        <taxon>Aphelenchoididae</taxon>
        <taxon>Bursaphelenchus</taxon>
    </lineage>
</organism>
<feature type="region of interest" description="Disordered" evidence="1">
    <location>
        <begin position="1"/>
        <end position="51"/>
    </location>
</feature>
<reference evidence="3" key="2">
    <citation type="submission" date="2020-08" db="EMBL/GenBank/DDBJ databases">
        <authorList>
            <person name="Kikuchi T."/>
        </authorList>
    </citation>
    <scope>NUCLEOTIDE SEQUENCE</scope>
    <source>
        <strain evidence="2">Ka4C1</strain>
    </source>
</reference>
<dbReference type="EMBL" id="CAJFDI010000005">
    <property type="protein sequence ID" value="CAD5230454.1"/>
    <property type="molecule type" value="Genomic_DNA"/>
</dbReference>
<evidence type="ECO:0000313" key="4">
    <source>
        <dbReference type="Proteomes" id="UP000095284"/>
    </source>
</evidence>
<keyword evidence="5" id="KW-1185">Reference proteome</keyword>
<gene>
    <name evidence="2" type="ORF">BXYJ_LOCUS10995</name>
</gene>
<evidence type="ECO:0000313" key="6">
    <source>
        <dbReference type="WBParaSite" id="BXY_0533700.1"/>
    </source>
</evidence>
<feature type="compositionally biased region" description="Basic and acidic residues" evidence="1">
    <location>
        <begin position="231"/>
        <end position="241"/>
    </location>
</feature>
<dbReference type="Proteomes" id="UP000582659">
    <property type="component" value="Unassembled WGS sequence"/>
</dbReference>
<name>A0A1I7RX73_BURXY</name>
<evidence type="ECO:0000313" key="3">
    <source>
        <dbReference type="EMBL" id="CAG9121385.1"/>
    </source>
</evidence>
<evidence type="ECO:0000313" key="2">
    <source>
        <dbReference type="EMBL" id="CAD5230454.1"/>
    </source>
</evidence>
<proteinExistence type="predicted"/>
<dbReference type="Proteomes" id="UP000095284">
    <property type="component" value="Unplaced"/>
</dbReference>